<evidence type="ECO:0000256" key="3">
    <source>
        <dbReference type="ARBA" id="ARBA00022578"/>
    </source>
</evidence>
<comment type="function">
    <text evidence="1">Required for the transposition of the insertion element.</text>
</comment>
<evidence type="ECO:0000313" key="7">
    <source>
        <dbReference type="Proteomes" id="UP000230869"/>
    </source>
</evidence>
<dbReference type="GO" id="GO:0003677">
    <property type="term" value="F:DNA binding"/>
    <property type="evidence" value="ECO:0007669"/>
    <property type="project" value="UniProtKB-KW"/>
</dbReference>
<evidence type="ECO:0000313" key="6">
    <source>
        <dbReference type="EMBL" id="PIR12689.1"/>
    </source>
</evidence>
<dbReference type="InterPro" id="IPR001207">
    <property type="entry name" value="Transposase_mutator"/>
</dbReference>
<keyword evidence="5" id="KW-0233">DNA recombination</keyword>
<protein>
    <submittedName>
        <fullName evidence="6">Transposase</fullName>
    </submittedName>
</protein>
<proteinExistence type="inferred from homology"/>
<dbReference type="GO" id="GO:0004803">
    <property type="term" value="F:transposase activity"/>
    <property type="evidence" value="ECO:0007669"/>
    <property type="project" value="InterPro"/>
</dbReference>
<organism evidence="6 7">
    <name type="scientific">Candidatus Falkowbacteria bacterium CG11_big_fil_rev_8_21_14_0_20_39_10</name>
    <dbReference type="NCBI Taxonomy" id="1974570"/>
    <lineage>
        <taxon>Bacteria</taxon>
        <taxon>Candidatus Falkowiibacteriota</taxon>
    </lineage>
</organism>
<dbReference type="EMBL" id="PCWW01000075">
    <property type="protein sequence ID" value="PIR12689.1"/>
    <property type="molecule type" value="Genomic_DNA"/>
</dbReference>
<evidence type="ECO:0000256" key="1">
    <source>
        <dbReference type="ARBA" id="ARBA00002190"/>
    </source>
</evidence>
<evidence type="ECO:0000256" key="4">
    <source>
        <dbReference type="ARBA" id="ARBA00023125"/>
    </source>
</evidence>
<reference evidence="6 7" key="1">
    <citation type="submission" date="2017-09" db="EMBL/GenBank/DDBJ databases">
        <title>Depth-based differentiation of microbial function through sediment-hosted aquifers and enrichment of novel symbionts in the deep terrestrial subsurface.</title>
        <authorList>
            <person name="Probst A.J."/>
            <person name="Ladd B."/>
            <person name="Jarett J.K."/>
            <person name="Geller-Mcgrath D.E."/>
            <person name="Sieber C.M."/>
            <person name="Emerson J.B."/>
            <person name="Anantharaman K."/>
            <person name="Thomas B.C."/>
            <person name="Malmstrom R."/>
            <person name="Stieglmeier M."/>
            <person name="Klingl A."/>
            <person name="Woyke T."/>
            <person name="Ryan C.M."/>
            <person name="Banfield J.F."/>
        </authorList>
    </citation>
    <scope>NUCLEOTIDE SEQUENCE [LARGE SCALE GENOMIC DNA]</scope>
    <source>
        <strain evidence="6">CG11_big_fil_rev_8_21_14_0_20_39_10</strain>
    </source>
</reference>
<dbReference type="GO" id="GO:0006313">
    <property type="term" value="P:DNA transposition"/>
    <property type="evidence" value="ECO:0007669"/>
    <property type="project" value="InterPro"/>
</dbReference>
<sequence>MFKNYLDNPPIPQIKFNNNCHLIIDGTYTSDFCILNYLDNDLKYLQFYNIVERENYNNYVADLELLKQSGLNIVSITSDGQKGLIKAINEVFPEIIHQRCIIHIQRMSLIYLTRFPKTEAGITLRYWVKKLHEIETTEQRDQWIQQFEGWNRKYYNFLMEKSESLSGRKWYTHKMLRRTRSLIKNALPNMFYYLDNPEIPKSSNGLESRFSYFKNNLNIHRGLTKKNRQNFILWYNYFKYNS</sequence>
<comment type="similarity">
    <text evidence="2">Belongs to the transposase mutator family.</text>
</comment>
<evidence type="ECO:0000256" key="2">
    <source>
        <dbReference type="ARBA" id="ARBA00010961"/>
    </source>
</evidence>
<name>A0A2M6K828_9BACT</name>
<dbReference type="Pfam" id="PF00872">
    <property type="entry name" value="Transposase_mut"/>
    <property type="match status" value="1"/>
</dbReference>
<dbReference type="AlphaFoldDB" id="A0A2M6K828"/>
<evidence type="ECO:0000256" key="5">
    <source>
        <dbReference type="ARBA" id="ARBA00023172"/>
    </source>
</evidence>
<accession>A0A2M6K828</accession>
<keyword evidence="4" id="KW-0238">DNA-binding</keyword>
<gene>
    <name evidence="6" type="ORF">COV49_04565</name>
</gene>
<comment type="caution">
    <text evidence="6">The sequence shown here is derived from an EMBL/GenBank/DDBJ whole genome shotgun (WGS) entry which is preliminary data.</text>
</comment>
<dbReference type="Proteomes" id="UP000230869">
    <property type="component" value="Unassembled WGS sequence"/>
</dbReference>
<keyword evidence="3" id="KW-0815">Transposition</keyword>